<dbReference type="OMA" id="NICVEEI"/>
<dbReference type="PANTHER" id="PTHR31704:SF37">
    <property type="entry name" value="HEAT SHOCK PROTEIN"/>
    <property type="match status" value="1"/>
</dbReference>
<dbReference type="PANTHER" id="PTHR31704">
    <property type="entry name" value="MYB/SANT-LIKE DNA-BINDING DOMAIN PROTEIN-RELATED"/>
    <property type="match status" value="1"/>
</dbReference>
<dbReference type="RefSeq" id="XP_016515844.1">
    <property type="nucleotide sequence ID" value="XM_016660358.1"/>
</dbReference>
<proteinExistence type="predicted"/>
<name>A0A1S4DRU1_TOBAC</name>
<dbReference type="AlphaFoldDB" id="A0A1S4DRU1"/>
<dbReference type="Pfam" id="PF12776">
    <property type="entry name" value="Myb_DNA-bind_3"/>
    <property type="match status" value="1"/>
</dbReference>
<protein>
    <recommendedName>
        <fullName evidence="1">Myb/SANT-like domain-containing protein</fullName>
    </recommendedName>
</protein>
<feature type="domain" description="Myb/SANT-like" evidence="1">
    <location>
        <begin position="15"/>
        <end position="75"/>
    </location>
</feature>
<dbReference type="KEGG" id="nta:107832503"/>
<reference evidence="2" key="1">
    <citation type="submission" date="2025-08" db="UniProtKB">
        <authorList>
            <consortium name="RefSeq"/>
        </authorList>
    </citation>
    <scope>IDENTIFICATION</scope>
</reference>
<accession>A0A1S4DRU1</accession>
<evidence type="ECO:0000313" key="2">
    <source>
        <dbReference type="RefSeq" id="XP_016515844.1"/>
    </source>
</evidence>
<organism evidence="2">
    <name type="scientific">Nicotiana tabacum</name>
    <name type="common">Common tobacco</name>
    <dbReference type="NCBI Taxonomy" id="4097"/>
    <lineage>
        <taxon>Eukaryota</taxon>
        <taxon>Viridiplantae</taxon>
        <taxon>Streptophyta</taxon>
        <taxon>Embryophyta</taxon>
        <taxon>Tracheophyta</taxon>
        <taxon>Spermatophyta</taxon>
        <taxon>Magnoliopsida</taxon>
        <taxon>eudicotyledons</taxon>
        <taxon>Gunneridae</taxon>
        <taxon>Pentapetalae</taxon>
        <taxon>asterids</taxon>
        <taxon>lamiids</taxon>
        <taxon>Solanales</taxon>
        <taxon>Solanaceae</taxon>
        <taxon>Nicotianoideae</taxon>
        <taxon>Nicotianeae</taxon>
        <taxon>Nicotiana</taxon>
    </lineage>
</organism>
<dbReference type="PaxDb" id="4097-A0A1S4DRU1"/>
<dbReference type="STRING" id="4097.A0A1S4DRU1"/>
<sequence>MTLDNNSEKAKCDAKTTELFLNICVEEILAGNRPGTHFSRLGWSNPVQKFNDKTGRNCDKVKLKNKWDNLKDWWDRKIKENPNVEKFREKGLQHRQLMEYCFKDVTTGEHAWAPSSGVLPDGIQGNNWFQPEQPFEFGTPIDNEEFVNIGGIEKNAEKRFKQTNPEESNVIEKVRDSESGKRRKRKASTAITEKEKNKFNTSLRIPSSMEKIAKAIQSCSSMNMGSKDSSLSIKCVMDVVRNLPGMIVGSDLWCEGNVFSTRRSIVTIAVVGKYV</sequence>
<evidence type="ECO:0000259" key="1">
    <source>
        <dbReference type="Pfam" id="PF12776"/>
    </source>
</evidence>
<dbReference type="InterPro" id="IPR024752">
    <property type="entry name" value="Myb/SANT-like_dom"/>
</dbReference>
<dbReference type="OrthoDB" id="1910266at2759"/>
<gene>
    <name evidence="2" type="primary">LOC107832503</name>
</gene>